<comment type="similarity">
    <text evidence="2">Belongs to the SYS1 family.</text>
</comment>
<name>A0A7E4UW21_PANRE</name>
<evidence type="ECO:0000256" key="1">
    <source>
        <dbReference type="ARBA" id="ARBA00004653"/>
    </source>
</evidence>
<dbReference type="GO" id="GO:0034067">
    <property type="term" value="P:protein localization to Golgi apparatus"/>
    <property type="evidence" value="ECO:0007669"/>
    <property type="project" value="TreeGrafter"/>
</dbReference>
<evidence type="ECO:0000256" key="3">
    <source>
        <dbReference type="ARBA" id="ARBA00022448"/>
    </source>
</evidence>
<keyword evidence="4 9" id="KW-0812">Transmembrane</keyword>
<dbReference type="GO" id="GO:0043001">
    <property type="term" value="P:Golgi to plasma membrane protein transport"/>
    <property type="evidence" value="ECO:0007669"/>
    <property type="project" value="TreeGrafter"/>
</dbReference>
<proteinExistence type="inferred from homology"/>
<dbReference type="GO" id="GO:0005802">
    <property type="term" value="C:trans-Golgi network"/>
    <property type="evidence" value="ECO:0007669"/>
    <property type="project" value="TreeGrafter"/>
</dbReference>
<evidence type="ECO:0000313" key="10">
    <source>
        <dbReference type="Proteomes" id="UP000492821"/>
    </source>
</evidence>
<organism evidence="10 11">
    <name type="scientific">Panagrellus redivivus</name>
    <name type="common">Microworm</name>
    <dbReference type="NCBI Taxonomy" id="6233"/>
    <lineage>
        <taxon>Eukaryota</taxon>
        <taxon>Metazoa</taxon>
        <taxon>Ecdysozoa</taxon>
        <taxon>Nematoda</taxon>
        <taxon>Chromadorea</taxon>
        <taxon>Rhabditida</taxon>
        <taxon>Tylenchina</taxon>
        <taxon>Panagrolaimomorpha</taxon>
        <taxon>Panagrolaimoidea</taxon>
        <taxon>Panagrolaimidae</taxon>
        <taxon>Panagrellus</taxon>
    </lineage>
</organism>
<dbReference type="GO" id="GO:0005829">
    <property type="term" value="C:cytosol"/>
    <property type="evidence" value="ECO:0007669"/>
    <property type="project" value="GOC"/>
</dbReference>
<dbReference type="PANTHER" id="PTHR12952">
    <property type="entry name" value="SYS1"/>
    <property type="match status" value="1"/>
</dbReference>
<dbReference type="AlphaFoldDB" id="A0A7E4UW21"/>
<keyword evidence="5" id="KW-0653">Protein transport</keyword>
<evidence type="ECO:0000256" key="2">
    <source>
        <dbReference type="ARBA" id="ARBA00008160"/>
    </source>
</evidence>
<dbReference type="PANTHER" id="PTHR12952:SF0">
    <property type="entry name" value="PROTEIN SYS1 HOMOLOG"/>
    <property type="match status" value="1"/>
</dbReference>
<feature type="transmembrane region" description="Helical" evidence="9">
    <location>
        <begin position="59"/>
        <end position="77"/>
    </location>
</feature>
<evidence type="ECO:0000256" key="8">
    <source>
        <dbReference type="ARBA" id="ARBA00023136"/>
    </source>
</evidence>
<dbReference type="InterPro" id="IPR019185">
    <property type="entry name" value="Integral_membrane_SYS1-rel"/>
</dbReference>
<comment type="subcellular location">
    <subcellularLocation>
        <location evidence="1">Golgi apparatus membrane</location>
        <topology evidence="1">Multi-pass membrane protein</topology>
    </subcellularLocation>
</comment>
<evidence type="ECO:0000256" key="4">
    <source>
        <dbReference type="ARBA" id="ARBA00022692"/>
    </source>
</evidence>
<keyword evidence="6 9" id="KW-1133">Transmembrane helix</keyword>
<evidence type="ECO:0000256" key="9">
    <source>
        <dbReference type="SAM" id="Phobius"/>
    </source>
</evidence>
<accession>A0A7E4UW21</accession>
<keyword evidence="7" id="KW-0333">Golgi apparatus</keyword>
<feature type="transmembrane region" description="Helical" evidence="9">
    <location>
        <begin position="12"/>
        <end position="39"/>
    </location>
</feature>
<keyword evidence="10" id="KW-1185">Reference proteome</keyword>
<sequence length="153" mass="17007">MANFRTNTWDPTLIVGQILAMQSIFYFSESVFMLAVGTFSSYRPSVDHVFVATTIRPMTIVQLLAAVVCAYALTFVVQRAKQCLDFATTLHIGHAIIVTIYNGFIPTSFTWWLLQVVSAAVMTVAGEYLCMQLETLEIPLSTAPLQRTESSEV</sequence>
<feature type="transmembrane region" description="Helical" evidence="9">
    <location>
        <begin position="84"/>
        <end position="105"/>
    </location>
</feature>
<evidence type="ECO:0000256" key="6">
    <source>
        <dbReference type="ARBA" id="ARBA00022989"/>
    </source>
</evidence>
<reference evidence="11" key="2">
    <citation type="submission" date="2020-10" db="UniProtKB">
        <authorList>
            <consortium name="WormBaseParasite"/>
        </authorList>
    </citation>
    <scope>IDENTIFICATION</scope>
</reference>
<evidence type="ECO:0000256" key="5">
    <source>
        <dbReference type="ARBA" id="ARBA00022927"/>
    </source>
</evidence>
<dbReference type="GO" id="GO:0006895">
    <property type="term" value="P:Golgi to endosome transport"/>
    <property type="evidence" value="ECO:0007669"/>
    <property type="project" value="TreeGrafter"/>
</dbReference>
<protein>
    <submittedName>
        <fullName evidence="11">Protein SYS1 homolog</fullName>
    </submittedName>
</protein>
<dbReference type="GO" id="GO:0000139">
    <property type="term" value="C:Golgi membrane"/>
    <property type="evidence" value="ECO:0007669"/>
    <property type="project" value="UniProtKB-SubCell"/>
</dbReference>
<reference evidence="10" key="1">
    <citation type="journal article" date="2013" name="Genetics">
        <title>The draft genome and transcriptome of Panagrellus redivivus are shaped by the harsh demands of a free-living lifestyle.</title>
        <authorList>
            <person name="Srinivasan J."/>
            <person name="Dillman A.R."/>
            <person name="Macchietto M.G."/>
            <person name="Heikkinen L."/>
            <person name="Lakso M."/>
            <person name="Fracchia K.M."/>
            <person name="Antoshechkin I."/>
            <person name="Mortazavi A."/>
            <person name="Wong G."/>
            <person name="Sternberg P.W."/>
        </authorList>
    </citation>
    <scope>NUCLEOTIDE SEQUENCE [LARGE SCALE GENOMIC DNA]</scope>
    <source>
        <strain evidence="10">MT8872</strain>
    </source>
</reference>
<evidence type="ECO:0000256" key="7">
    <source>
        <dbReference type="ARBA" id="ARBA00023034"/>
    </source>
</evidence>
<keyword evidence="3" id="KW-0813">Transport</keyword>
<dbReference type="Proteomes" id="UP000492821">
    <property type="component" value="Unassembled WGS sequence"/>
</dbReference>
<dbReference type="WBParaSite" id="Pan_g13524.t1">
    <property type="protein sequence ID" value="Pan_g13524.t1"/>
    <property type="gene ID" value="Pan_g13524"/>
</dbReference>
<keyword evidence="8 9" id="KW-0472">Membrane</keyword>
<dbReference type="Pfam" id="PF09801">
    <property type="entry name" value="SYS1"/>
    <property type="match status" value="1"/>
</dbReference>
<evidence type="ECO:0000313" key="11">
    <source>
        <dbReference type="WBParaSite" id="Pan_g13524.t1"/>
    </source>
</evidence>